<keyword evidence="2" id="KW-1133">Transmembrane helix</keyword>
<keyword evidence="2" id="KW-0472">Membrane</keyword>
<keyword evidence="5" id="KW-1185">Reference proteome</keyword>
<evidence type="ECO:0000256" key="2">
    <source>
        <dbReference type="SAM" id="Phobius"/>
    </source>
</evidence>
<evidence type="ECO:0000256" key="3">
    <source>
        <dbReference type="SAM" id="SignalP"/>
    </source>
</evidence>
<dbReference type="Proteomes" id="UP001295684">
    <property type="component" value="Unassembled WGS sequence"/>
</dbReference>
<keyword evidence="2" id="KW-0812">Transmembrane</keyword>
<reference evidence="4" key="1">
    <citation type="submission" date="2023-07" db="EMBL/GenBank/DDBJ databases">
        <authorList>
            <consortium name="AG Swart"/>
            <person name="Singh M."/>
            <person name="Singh A."/>
            <person name="Seah K."/>
            <person name="Emmerich C."/>
        </authorList>
    </citation>
    <scope>NUCLEOTIDE SEQUENCE</scope>
    <source>
        <strain evidence="4">DP1</strain>
    </source>
</reference>
<feature type="region of interest" description="Disordered" evidence="1">
    <location>
        <begin position="272"/>
        <end position="292"/>
    </location>
</feature>
<dbReference type="AlphaFoldDB" id="A0AAD1XM10"/>
<evidence type="ECO:0000313" key="4">
    <source>
        <dbReference type="EMBL" id="CAI2375122.1"/>
    </source>
</evidence>
<dbReference type="EMBL" id="CAMPGE010016574">
    <property type="protein sequence ID" value="CAI2375122.1"/>
    <property type="molecule type" value="Genomic_DNA"/>
</dbReference>
<organism evidence="4 5">
    <name type="scientific">Euplotes crassus</name>
    <dbReference type="NCBI Taxonomy" id="5936"/>
    <lineage>
        <taxon>Eukaryota</taxon>
        <taxon>Sar</taxon>
        <taxon>Alveolata</taxon>
        <taxon>Ciliophora</taxon>
        <taxon>Intramacronucleata</taxon>
        <taxon>Spirotrichea</taxon>
        <taxon>Hypotrichia</taxon>
        <taxon>Euplotida</taxon>
        <taxon>Euplotidae</taxon>
        <taxon>Moneuplotes</taxon>
    </lineage>
</organism>
<accession>A0AAD1XM10</accession>
<comment type="caution">
    <text evidence="4">The sequence shown here is derived from an EMBL/GenBank/DDBJ whole genome shotgun (WGS) entry which is preliminary data.</text>
</comment>
<evidence type="ECO:0000313" key="5">
    <source>
        <dbReference type="Proteomes" id="UP001295684"/>
    </source>
</evidence>
<feature type="chain" id="PRO_5042159271" evidence="3">
    <location>
        <begin position="21"/>
        <end position="325"/>
    </location>
</feature>
<name>A0AAD1XM10_EUPCR</name>
<protein>
    <submittedName>
        <fullName evidence="4">Uncharacterized protein</fullName>
    </submittedName>
</protein>
<keyword evidence="3" id="KW-0732">Signal</keyword>
<feature type="signal peptide" evidence="3">
    <location>
        <begin position="1"/>
        <end position="20"/>
    </location>
</feature>
<proteinExistence type="predicted"/>
<feature type="compositionally biased region" description="Low complexity" evidence="1">
    <location>
        <begin position="272"/>
        <end position="287"/>
    </location>
</feature>
<sequence length="325" mass="37706">MVVNKKILFVLVLVLGVVSAEFGHVTQFRVKTANVLKCPRYIASTVKRIMFQLLSILRPSAISASDFPNVDELYREAFNITYDMFYKPLMFDHFSTANVNEISAAAWLTGIFDIIRVYIRLVFGEFDYGYWELDLHYWVKIITIYNAIVQEKGREYFETNMWCIRPRVGQHFLPLYPGYFACNFTEADPIIRRFYERPIDPVKDSSSLVWKILLLLSILGAIVIVVKLILTEWKTYKSLRLSQLVWSVEIMDKSSCKFENSWKSERSWKSESSWKSGSSLKSESLRGARSFSSEVSNLQYRNELVKTSTPLFDSNDQDSKLSSLS</sequence>
<gene>
    <name evidence="4" type="ORF">ECRASSUSDP1_LOCUS16482</name>
</gene>
<evidence type="ECO:0000256" key="1">
    <source>
        <dbReference type="SAM" id="MobiDB-lite"/>
    </source>
</evidence>
<feature type="transmembrane region" description="Helical" evidence="2">
    <location>
        <begin position="208"/>
        <end position="230"/>
    </location>
</feature>